<proteinExistence type="predicted"/>
<feature type="domain" description="Cytidyltransferase-like" evidence="3">
    <location>
        <begin position="4"/>
        <end position="130"/>
    </location>
</feature>
<evidence type="ECO:0000313" key="5">
    <source>
        <dbReference type="Proteomes" id="UP000074119"/>
    </source>
</evidence>
<keyword evidence="2 4" id="KW-0548">Nucleotidyltransferase</keyword>
<dbReference type="InterPro" id="IPR014729">
    <property type="entry name" value="Rossmann-like_a/b/a_fold"/>
</dbReference>
<dbReference type="KEGG" id="zal:AZF00_16340"/>
<evidence type="ECO:0000313" key="4">
    <source>
        <dbReference type="EMBL" id="AMO69773.1"/>
    </source>
</evidence>
<dbReference type="PANTHER" id="PTHR43793:SF1">
    <property type="entry name" value="FAD SYNTHASE"/>
    <property type="match status" value="1"/>
</dbReference>
<dbReference type="Gene3D" id="3.40.50.620">
    <property type="entry name" value="HUPs"/>
    <property type="match status" value="1"/>
</dbReference>
<dbReference type="EMBL" id="CP014544">
    <property type="protein sequence ID" value="AMO69773.1"/>
    <property type="molecule type" value="Genomic_DNA"/>
</dbReference>
<evidence type="ECO:0000256" key="2">
    <source>
        <dbReference type="ARBA" id="ARBA00022695"/>
    </source>
</evidence>
<dbReference type="NCBIfam" id="TIGR00125">
    <property type="entry name" value="cyt_tran_rel"/>
    <property type="match status" value="1"/>
</dbReference>
<dbReference type="InterPro" id="IPR050385">
    <property type="entry name" value="Archaeal_FAD_synthase"/>
</dbReference>
<evidence type="ECO:0000256" key="1">
    <source>
        <dbReference type="ARBA" id="ARBA00022679"/>
    </source>
</evidence>
<dbReference type="Proteomes" id="UP000074119">
    <property type="component" value="Chromosome"/>
</dbReference>
<dbReference type="InterPro" id="IPR004821">
    <property type="entry name" value="Cyt_trans-like"/>
</dbReference>
<dbReference type="Pfam" id="PF01467">
    <property type="entry name" value="CTP_transf_like"/>
    <property type="match status" value="1"/>
</dbReference>
<dbReference type="AlphaFoldDB" id="A0A127M948"/>
<sequence length="147" mass="16543">MVVYTVGTFDLLHVGHLALLEYCKTLGDVVAVGVASDRVVNSYKPNTPVIPLDQRLEMLKALRCVDIVQPYHELEYVSGCKAVDADIFVVGEDWGKKRHNLEVEAYLKSQGKQIIQVLYNPRTSSSRIKKHTIAQTDKNNYLEQIVA</sequence>
<dbReference type="GO" id="GO:0016779">
    <property type="term" value="F:nucleotidyltransferase activity"/>
    <property type="evidence" value="ECO:0007669"/>
    <property type="project" value="UniProtKB-KW"/>
</dbReference>
<keyword evidence="1 4" id="KW-0808">Transferase</keyword>
<protein>
    <submittedName>
        <fullName evidence="4">Cytidylyltransferase</fullName>
    </submittedName>
</protein>
<gene>
    <name evidence="4" type="ORF">AZF00_16340</name>
</gene>
<dbReference type="PANTHER" id="PTHR43793">
    <property type="entry name" value="FAD SYNTHASE"/>
    <property type="match status" value="1"/>
</dbReference>
<accession>A0A127M948</accession>
<organism evidence="4 5">
    <name type="scientific">Zhongshania aliphaticivorans</name>
    <dbReference type="NCBI Taxonomy" id="1470434"/>
    <lineage>
        <taxon>Bacteria</taxon>
        <taxon>Pseudomonadati</taxon>
        <taxon>Pseudomonadota</taxon>
        <taxon>Gammaproteobacteria</taxon>
        <taxon>Cellvibrionales</taxon>
        <taxon>Spongiibacteraceae</taxon>
        <taxon>Zhongshania</taxon>
    </lineage>
</organism>
<reference evidence="4 5" key="1">
    <citation type="submission" date="2015-12" db="EMBL/GenBank/DDBJ databases">
        <authorList>
            <person name="Shamseldin A."/>
            <person name="Moawad H."/>
            <person name="Abd El-Rahim W.M."/>
            <person name="Sadowsky M.J."/>
        </authorList>
    </citation>
    <scope>NUCLEOTIDE SEQUENCE [LARGE SCALE GENOMIC DNA]</scope>
    <source>
        <strain evidence="4 5">SM2</strain>
    </source>
</reference>
<dbReference type="SUPFAM" id="SSF52374">
    <property type="entry name" value="Nucleotidylyl transferase"/>
    <property type="match status" value="1"/>
</dbReference>
<evidence type="ECO:0000259" key="3">
    <source>
        <dbReference type="Pfam" id="PF01467"/>
    </source>
</evidence>
<dbReference type="RefSeq" id="WP_008252231.1">
    <property type="nucleotide sequence ID" value="NZ_CP014544.1"/>
</dbReference>
<dbReference type="STRING" id="1470434.AZF00_16340"/>
<name>A0A127M948_9GAMM</name>